<dbReference type="Gene3D" id="3.40.47.10">
    <property type="match status" value="2"/>
</dbReference>
<keyword evidence="3 4" id="KW-0012">Acyltransferase</keyword>
<dbReference type="EMBL" id="SPVG01000203">
    <property type="protein sequence ID" value="TFW17503.1"/>
    <property type="molecule type" value="Genomic_DNA"/>
</dbReference>
<dbReference type="Proteomes" id="UP000297729">
    <property type="component" value="Unassembled WGS sequence"/>
</dbReference>
<feature type="domain" description="Thiolase C-terminal" evidence="6">
    <location>
        <begin position="283"/>
        <end position="381"/>
    </location>
</feature>
<dbReference type="InterPro" id="IPR002155">
    <property type="entry name" value="Thiolase"/>
</dbReference>
<dbReference type="RefSeq" id="WP_135203393.1">
    <property type="nucleotide sequence ID" value="NZ_SPVG01000203.1"/>
</dbReference>
<keyword evidence="8" id="KW-1185">Reference proteome</keyword>
<accession>A0A4Y9SCJ8</accession>
<dbReference type="Pfam" id="PF00108">
    <property type="entry name" value="Thiolase_N"/>
    <property type="match status" value="1"/>
</dbReference>
<dbReference type="InterPro" id="IPR020617">
    <property type="entry name" value="Thiolase_C"/>
</dbReference>
<dbReference type="Pfam" id="PF02803">
    <property type="entry name" value="Thiolase_C"/>
    <property type="match status" value="1"/>
</dbReference>
<dbReference type="CDD" id="cd00751">
    <property type="entry name" value="thiolase"/>
    <property type="match status" value="1"/>
</dbReference>
<evidence type="ECO:0000256" key="4">
    <source>
        <dbReference type="RuleBase" id="RU003557"/>
    </source>
</evidence>
<dbReference type="InterPro" id="IPR020616">
    <property type="entry name" value="Thiolase_N"/>
</dbReference>
<dbReference type="InterPro" id="IPR016039">
    <property type="entry name" value="Thiolase-like"/>
</dbReference>
<dbReference type="SUPFAM" id="SSF53901">
    <property type="entry name" value="Thiolase-like"/>
    <property type="match status" value="2"/>
</dbReference>
<evidence type="ECO:0000313" key="8">
    <source>
        <dbReference type="Proteomes" id="UP000297729"/>
    </source>
</evidence>
<evidence type="ECO:0000256" key="2">
    <source>
        <dbReference type="ARBA" id="ARBA00022679"/>
    </source>
</evidence>
<organism evidence="7 8">
    <name type="scientific">Duganella callida</name>
    <dbReference type="NCBI Taxonomy" id="2561932"/>
    <lineage>
        <taxon>Bacteria</taxon>
        <taxon>Pseudomonadati</taxon>
        <taxon>Pseudomonadota</taxon>
        <taxon>Betaproteobacteria</taxon>
        <taxon>Burkholderiales</taxon>
        <taxon>Oxalobacteraceae</taxon>
        <taxon>Telluria group</taxon>
        <taxon>Duganella</taxon>
    </lineage>
</organism>
<dbReference type="AlphaFoldDB" id="A0A4Y9SCJ8"/>
<comment type="similarity">
    <text evidence="1 4">Belongs to the thiolase-like superfamily. Thiolase family.</text>
</comment>
<evidence type="ECO:0000313" key="7">
    <source>
        <dbReference type="EMBL" id="TFW17503.1"/>
    </source>
</evidence>
<dbReference type="EC" id="2.3.1.16" evidence="7"/>
<dbReference type="GO" id="GO:0003988">
    <property type="term" value="F:acetyl-CoA C-acyltransferase activity"/>
    <property type="evidence" value="ECO:0007669"/>
    <property type="project" value="UniProtKB-EC"/>
</dbReference>
<dbReference type="PANTHER" id="PTHR43365:SF1">
    <property type="entry name" value="ACETYL-COA C-ACYLTRANSFERASE"/>
    <property type="match status" value="1"/>
</dbReference>
<evidence type="ECO:0000256" key="3">
    <source>
        <dbReference type="ARBA" id="ARBA00023315"/>
    </source>
</evidence>
<dbReference type="NCBIfam" id="TIGR01930">
    <property type="entry name" value="AcCoA-C-Actrans"/>
    <property type="match status" value="1"/>
</dbReference>
<feature type="domain" description="Thiolase N-terminal" evidence="5">
    <location>
        <begin position="5"/>
        <end position="219"/>
    </location>
</feature>
<dbReference type="PANTHER" id="PTHR43365">
    <property type="entry name" value="BLR7806 PROTEIN"/>
    <property type="match status" value="1"/>
</dbReference>
<keyword evidence="2 4" id="KW-0808">Transferase</keyword>
<evidence type="ECO:0000259" key="6">
    <source>
        <dbReference type="Pfam" id="PF02803"/>
    </source>
</evidence>
<dbReference type="PIRSF" id="PIRSF000429">
    <property type="entry name" value="Ac-CoA_Ac_transf"/>
    <property type="match status" value="1"/>
</dbReference>
<evidence type="ECO:0000259" key="5">
    <source>
        <dbReference type="Pfam" id="PF00108"/>
    </source>
</evidence>
<name>A0A4Y9SCJ8_9BURK</name>
<protein>
    <submittedName>
        <fullName evidence="7">Acetyl-CoA C-acyltransferase</fullName>
        <ecNumber evidence="7">2.3.1.16</ecNumber>
    </submittedName>
</protein>
<proteinExistence type="inferred from homology"/>
<evidence type="ECO:0000256" key="1">
    <source>
        <dbReference type="ARBA" id="ARBA00010982"/>
    </source>
</evidence>
<sequence length="386" mass="39860">MTDAYIYDAIRTPCGRDSLHSVKPISLVTGLLTELRQRHQLDTAVIDDVVLGCMTPVGDQGADIGRTAALAAGWDARAAGLQINRFGASGLEAVNLAAQKIRSGWEELVVAGGVESVSRVPPGEDGGPWSQDPETSLRTGYMPPGIGADLLATLDGCSRSQLDEYALDSQHKAAAAGFASLVPVRDLNGVLILAHDECIKPTTAEMLAMLKPAYAEAGAAGYDSVALRRHPQLQSIAHLHTSGTTACAADGAALALIGSRAGGARLGLRPRARVVSLAVSGDGTAAHKALKKAGLSINDIDLFEVGEAFAADALHFMLHSGVAAEKVNVNGGAIALGLAPGAAGCMQLCSLLDELERRQLRRGLATLSAAGGMAAATIIERVTERP</sequence>
<comment type="caution">
    <text evidence="7">The sequence shown here is derived from an EMBL/GenBank/DDBJ whole genome shotgun (WGS) entry which is preliminary data.</text>
</comment>
<gene>
    <name evidence="7" type="ORF">E4L98_20470</name>
</gene>
<dbReference type="OrthoDB" id="8558405at2"/>
<reference evidence="7 8" key="1">
    <citation type="submission" date="2019-03" db="EMBL/GenBank/DDBJ databases">
        <title>Draft Genome Sequence of Duganella callidus sp. nov., a Novel Duganella Species Isolated from Cultivated Soil.</title>
        <authorList>
            <person name="Raths R."/>
            <person name="Peta V."/>
            <person name="Bucking H."/>
        </authorList>
    </citation>
    <scope>NUCLEOTIDE SEQUENCE [LARGE SCALE GENOMIC DNA]</scope>
    <source>
        <strain evidence="7 8">DN04</strain>
    </source>
</reference>